<organism evidence="2 3">
    <name type="scientific">Nonomuraea composti</name>
    <dbReference type="NCBI Taxonomy" id="2720023"/>
    <lineage>
        <taxon>Bacteria</taxon>
        <taxon>Bacillati</taxon>
        <taxon>Actinomycetota</taxon>
        <taxon>Actinomycetes</taxon>
        <taxon>Streptosporangiales</taxon>
        <taxon>Streptosporangiaceae</taxon>
        <taxon>Nonomuraea</taxon>
    </lineage>
</organism>
<keyword evidence="1" id="KW-1133">Transmembrane helix</keyword>
<reference evidence="2 3" key="1">
    <citation type="submission" date="2020-03" db="EMBL/GenBank/DDBJ databases">
        <title>WGS of actinomycetes isolated from Thailand.</title>
        <authorList>
            <person name="Thawai C."/>
        </authorList>
    </citation>
    <scope>NUCLEOTIDE SEQUENCE [LARGE SCALE GENOMIC DNA]</scope>
    <source>
        <strain evidence="2 3">FMUSA5-5</strain>
    </source>
</reference>
<gene>
    <name evidence="2" type="ORF">HCN51_24395</name>
</gene>
<protein>
    <submittedName>
        <fullName evidence="2">Uncharacterized protein</fullName>
    </submittedName>
</protein>
<feature type="transmembrane region" description="Helical" evidence="1">
    <location>
        <begin position="31"/>
        <end position="53"/>
    </location>
</feature>
<comment type="caution">
    <text evidence="2">The sequence shown here is derived from an EMBL/GenBank/DDBJ whole genome shotgun (WGS) entry which is preliminary data.</text>
</comment>
<keyword evidence="1" id="KW-0812">Transmembrane</keyword>
<dbReference type="Proteomes" id="UP000696294">
    <property type="component" value="Unassembled WGS sequence"/>
</dbReference>
<keyword evidence="3" id="KW-1185">Reference proteome</keyword>
<proteinExistence type="predicted"/>
<feature type="transmembrane region" description="Helical" evidence="1">
    <location>
        <begin position="89"/>
        <end position="109"/>
    </location>
</feature>
<dbReference type="RefSeq" id="WP_168011806.1">
    <property type="nucleotide sequence ID" value="NZ_JAATEP010000017.1"/>
</dbReference>
<accession>A0ABX1B400</accession>
<evidence type="ECO:0000256" key="1">
    <source>
        <dbReference type="SAM" id="Phobius"/>
    </source>
</evidence>
<sequence length="115" mass="12019">MNGSVTAAATPRKAYEDHIVLDFRPAMRGPLACYDAVLGRLVAIGIAVGLVPAGKKGPEVRPLARHLSFTSLIDTLRGLLTGPPSAGPILMAIAWCAGLTLLGCVWVRARSTSGR</sequence>
<name>A0ABX1B400_9ACTN</name>
<keyword evidence="1" id="KW-0472">Membrane</keyword>
<evidence type="ECO:0000313" key="2">
    <source>
        <dbReference type="EMBL" id="NJP92559.1"/>
    </source>
</evidence>
<dbReference type="EMBL" id="JAATEP010000017">
    <property type="protein sequence ID" value="NJP92559.1"/>
    <property type="molecule type" value="Genomic_DNA"/>
</dbReference>
<evidence type="ECO:0000313" key="3">
    <source>
        <dbReference type="Proteomes" id="UP000696294"/>
    </source>
</evidence>